<dbReference type="EMBL" id="GL378323">
    <property type="protein sequence ID" value="EFJ52911.1"/>
    <property type="molecule type" value="Genomic_DNA"/>
</dbReference>
<dbReference type="eggNOG" id="ENOG502QRW2">
    <property type="taxonomic scope" value="Eukaryota"/>
</dbReference>
<dbReference type="FunCoup" id="D8TIM0">
    <property type="interactions" value="339"/>
</dbReference>
<reference evidence="2 3" key="1">
    <citation type="journal article" date="2010" name="Science">
        <title>Genomic analysis of organismal complexity in the multicellular green alga Volvox carteri.</title>
        <authorList>
            <person name="Prochnik S.E."/>
            <person name="Umen J."/>
            <person name="Nedelcu A.M."/>
            <person name="Hallmann A."/>
            <person name="Miller S.M."/>
            <person name="Nishii I."/>
            <person name="Ferris P."/>
            <person name="Kuo A."/>
            <person name="Mitros T."/>
            <person name="Fritz-Laylin L.K."/>
            <person name="Hellsten U."/>
            <person name="Chapman J."/>
            <person name="Simakov O."/>
            <person name="Rensing S.A."/>
            <person name="Terry A."/>
            <person name="Pangilinan J."/>
            <person name="Kapitonov V."/>
            <person name="Jurka J."/>
            <person name="Salamov A."/>
            <person name="Shapiro H."/>
            <person name="Schmutz J."/>
            <person name="Grimwood J."/>
            <person name="Lindquist E."/>
            <person name="Lucas S."/>
            <person name="Grigoriev I.V."/>
            <person name="Schmitt R."/>
            <person name="Kirk D."/>
            <person name="Rokhsar D.S."/>
        </authorList>
    </citation>
    <scope>NUCLEOTIDE SEQUENCE [LARGE SCALE GENOMIC DNA]</scope>
    <source>
        <strain evidence="3">f. Nagariensis / Eve</strain>
    </source>
</reference>
<dbReference type="GeneID" id="9624262"/>
<dbReference type="Proteomes" id="UP000001058">
    <property type="component" value="Unassembled WGS sequence"/>
</dbReference>
<name>D8TIM0_VOLCA</name>
<evidence type="ECO:0000313" key="2">
    <source>
        <dbReference type="EMBL" id="EFJ52911.1"/>
    </source>
</evidence>
<dbReference type="OrthoDB" id="5130at2759"/>
<keyword evidence="3" id="KW-1185">Reference proteome</keyword>
<dbReference type="InterPro" id="IPR021883">
    <property type="entry name" value="LPA1-like"/>
</dbReference>
<protein>
    <submittedName>
        <fullName evidence="2">Uncharacterized protein</fullName>
    </submittedName>
</protein>
<dbReference type="InParanoid" id="D8TIM0"/>
<dbReference type="Pfam" id="PF11998">
    <property type="entry name" value="DUF3493"/>
    <property type="match status" value="1"/>
</dbReference>
<dbReference type="STRING" id="3068.D8TIM0"/>
<accession>D8TIM0</accession>
<keyword evidence="1" id="KW-0812">Transmembrane</keyword>
<organism evidence="3">
    <name type="scientific">Volvox carteri f. nagariensis</name>
    <dbReference type="NCBI Taxonomy" id="3068"/>
    <lineage>
        <taxon>Eukaryota</taxon>
        <taxon>Viridiplantae</taxon>
        <taxon>Chlorophyta</taxon>
        <taxon>core chlorophytes</taxon>
        <taxon>Chlorophyceae</taxon>
        <taxon>CS clade</taxon>
        <taxon>Chlamydomonadales</taxon>
        <taxon>Volvocaceae</taxon>
        <taxon>Volvox</taxon>
    </lineage>
</organism>
<proteinExistence type="predicted"/>
<dbReference type="RefSeq" id="XP_002945916.1">
    <property type="nucleotide sequence ID" value="XM_002945870.1"/>
</dbReference>
<dbReference type="KEGG" id="vcn:VOLCADRAFT_120237"/>
<evidence type="ECO:0000256" key="1">
    <source>
        <dbReference type="SAM" id="Phobius"/>
    </source>
</evidence>
<dbReference type="PANTHER" id="PTHR35498">
    <property type="entry name" value="PROTEIN LOW PSII ACCUMULATION 1, CHLOROPLASTIC"/>
    <property type="match status" value="1"/>
</dbReference>
<dbReference type="PANTHER" id="PTHR35498:SF1">
    <property type="entry name" value="LOW PSII ACCUMULATION-LIKE PROTEIN"/>
    <property type="match status" value="1"/>
</dbReference>
<dbReference type="AlphaFoldDB" id="D8TIM0"/>
<keyword evidence="1" id="KW-0472">Membrane</keyword>
<keyword evidence="1" id="KW-1133">Transmembrane helix</keyword>
<evidence type="ECO:0000313" key="3">
    <source>
        <dbReference type="Proteomes" id="UP000001058"/>
    </source>
</evidence>
<feature type="transmembrane region" description="Helical" evidence="1">
    <location>
        <begin position="81"/>
        <end position="102"/>
    </location>
</feature>
<gene>
    <name evidence="2" type="ORF">VOLCADRAFT_120237</name>
</gene>
<sequence>MNAPKMQLRGHQTNNPCIASAPGYVCRVRPFQARRTRGWQPCLASSGDGGRTKSPPFNIKGKEDAVQMRAEAEAPFRSLRLVFSGFSVVSAGLGFLISIPQLIGALGGARSALPLEQVQQNLAIDAGAVAVFAFLFKLDWDARTKQLARLQREETLGALPIRLASGKSLRLGDLRGSARVVLVAGTRRQVAAALREAESLREELVKRGVLVVPVVLFELASSGAGGGAAGGGATEEPEELPQLTPADQRFRAEPQRLAEWQGWFKEQLTYSAKAKPENGLFVGLRLDGRVRSSGSGRPPWRRYALELAPLEGDGKWTGFFDGFDGRV</sequence>